<proteinExistence type="predicted"/>
<dbReference type="Gene3D" id="3.40.50.2000">
    <property type="entry name" value="Glycogen Phosphorylase B"/>
    <property type="match status" value="2"/>
</dbReference>
<dbReference type="STRING" id="115783.SAMN02745119_00118"/>
<dbReference type="AlphaFoldDB" id="A0A1T4JWH3"/>
<evidence type="ECO:0000313" key="4">
    <source>
        <dbReference type="EMBL" id="SJZ34425.1"/>
    </source>
</evidence>
<feature type="repeat" description="TPR" evidence="3">
    <location>
        <begin position="491"/>
        <end position="524"/>
    </location>
</feature>
<organism evidence="4 5">
    <name type="scientific">Trichlorobacter thiogenes</name>
    <dbReference type="NCBI Taxonomy" id="115783"/>
    <lineage>
        <taxon>Bacteria</taxon>
        <taxon>Pseudomonadati</taxon>
        <taxon>Thermodesulfobacteriota</taxon>
        <taxon>Desulfuromonadia</taxon>
        <taxon>Geobacterales</taxon>
        <taxon>Geobacteraceae</taxon>
        <taxon>Trichlorobacter</taxon>
    </lineage>
</organism>
<dbReference type="InterPro" id="IPR011990">
    <property type="entry name" value="TPR-like_helical_dom_sf"/>
</dbReference>
<dbReference type="SUPFAM" id="SSF48452">
    <property type="entry name" value="TPR-like"/>
    <property type="match status" value="2"/>
</dbReference>
<feature type="repeat" description="TPR" evidence="3">
    <location>
        <begin position="559"/>
        <end position="592"/>
    </location>
</feature>
<dbReference type="PROSITE" id="PS50293">
    <property type="entry name" value="TPR_REGION"/>
    <property type="match status" value="1"/>
</dbReference>
<keyword evidence="5" id="KW-1185">Reference proteome</keyword>
<evidence type="ECO:0000256" key="2">
    <source>
        <dbReference type="ARBA" id="ARBA00022803"/>
    </source>
</evidence>
<dbReference type="SUPFAM" id="SSF53756">
    <property type="entry name" value="UDP-Glycosyltransferase/glycogen phosphorylase"/>
    <property type="match status" value="2"/>
</dbReference>
<sequence length="923" mass="103238">MKVSMPTGTSHGWGIAGSYLRAELARLPQLEGVTLHCIAGHDLSPFDKSAWDAINIGYCFFEHELRTAPFMAVAAQRWNYIVAGSSWCEQQLRCGGVSSVCTILQGVDTGRFTMQPLRPADGRFIVFSGGKFEFRKGQDIVIAAMRVFMQRHHDVWLSCAWHNSWPQSLKTMEQSKLIAFDWRPGDGDQVIREAVERNGIDSGRVLLHPAFDNNRMPFIYAESDIGLFPNRCEGGTNMVMCEYMACGRPVIASDRTGQADVIGVDNAWPLSVYCPVEALTNGRVTGIWQEAQIDDVVEKLERAYADAMARQMKAASAAAGMQQLRWQTAARKFYELGLKLYTERKLADSIAIISREQSCDDADGLFKEERYTEAYAIYTALLQYQPLNPELLNRIGTTLDRLGRHGEAVVYYHKALCHKPGLTGVRYNLANSLRHLAREAEAEKHLIQVVQEDPSFVEAWRSLAMVYVARNASMEAVECFENLTRLEPFDIENFCALGALYAELGRFQESVCCFEAVLSKQPEHLLALETLGTVLHELEELERAESCYRKVLAIESGRVSAINNLGTVLRSQNRLDEAIEMFDRALAIDPGNGQVRFNRGCARLTRNELPEAWEDYEARFSTVNPPRLGNLQLARWDGGPLKGKRLLVQSEQGFGDTFQFVRYLPLLAGMAEGQILFECQNRSVVHALNGIRGVEIGARGDALAVADCQIPLASLPCLFKTDLSTIPSPEGYLKQPVADVALWQRQIDDPTVLNVGLVWGGNKNSLNANRSLQLRQLECLFDLPGIRWYSLQVGDDAKQLEAYKEQITDLGRQINHFGDTAAIISCLDLVLTIDTAVAHLAGALGVPVWIMLKYAPDWRWSLGCSDSPWYHSAVLFRQPQTGNWDAVISGVREKLALMLDDHKKRVKVCPATDDESSKARRPY</sequence>
<dbReference type="InterPro" id="IPR050498">
    <property type="entry name" value="Ycf3"/>
</dbReference>
<evidence type="ECO:0000256" key="3">
    <source>
        <dbReference type="PROSITE-ProRule" id="PRU00339"/>
    </source>
</evidence>
<keyword evidence="1" id="KW-0677">Repeat</keyword>
<dbReference type="PANTHER" id="PTHR44858:SF1">
    <property type="entry name" value="UDP-N-ACETYLGLUCOSAMINE--PEPTIDE N-ACETYLGLUCOSAMINYLTRANSFERASE SPINDLY-RELATED"/>
    <property type="match status" value="1"/>
</dbReference>
<protein>
    <submittedName>
        <fullName evidence="4">Tetratricopeptide (TPR) repeat</fullName>
    </submittedName>
</protein>
<dbReference type="Pfam" id="PF13692">
    <property type="entry name" value="Glyco_trans_1_4"/>
    <property type="match status" value="1"/>
</dbReference>
<dbReference type="EMBL" id="FUWR01000001">
    <property type="protein sequence ID" value="SJZ34425.1"/>
    <property type="molecule type" value="Genomic_DNA"/>
</dbReference>
<dbReference type="SMART" id="SM00028">
    <property type="entry name" value="TPR"/>
    <property type="match status" value="7"/>
</dbReference>
<feature type="repeat" description="TPR" evidence="3">
    <location>
        <begin position="457"/>
        <end position="490"/>
    </location>
</feature>
<evidence type="ECO:0000313" key="5">
    <source>
        <dbReference type="Proteomes" id="UP000190102"/>
    </source>
</evidence>
<dbReference type="PANTHER" id="PTHR44858">
    <property type="entry name" value="TETRATRICOPEPTIDE REPEAT PROTEIN 6"/>
    <property type="match status" value="1"/>
</dbReference>
<dbReference type="Proteomes" id="UP000190102">
    <property type="component" value="Unassembled WGS sequence"/>
</dbReference>
<dbReference type="OrthoDB" id="9781738at2"/>
<accession>A0A1T4JWH3</accession>
<keyword evidence="2 3" id="KW-0802">TPR repeat</keyword>
<gene>
    <name evidence="4" type="ORF">SAMN02745119_00118</name>
</gene>
<dbReference type="InterPro" id="IPR019734">
    <property type="entry name" value="TPR_rpt"/>
</dbReference>
<dbReference type="Gene3D" id="1.25.40.10">
    <property type="entry name" value="Tetratricopeptide repeat domain"/>
    <property type="match status" value="2"/>
</dbReference>
<evidence type="ECO:0000256" key="1">
    <source>
        <dbReference type="ARBA" id="ARBA00022737"/>
    </source>
</evidence>
<dbReference type="Pfam" id="PF13424">
    <property type="entry name" value="TPR_12"/>
    <property type="match status" value="1"/>
</dbReference>
<dbReference type="Pfam" id="PF14559">
    <property type="entry name" value="TPR_19"/>
    <property type="match status" value="1"/>
</dbReference>
<name>A0A1T4JWH3_9BACT</name>
<dbReference type="PROSITE" id="PS50005">
    <property type="entry name" value="TPR"/>
    <property type="match status" value="3"/>
</dbReference>
<reference evidence="5" key="1">
    <citation type="submission" date="2017-02" db="EMBL/GenBank/DDBJ databases">
        <authorList>
            <person name="Varghese N."/>
            <person name="Submissions S."/>
        </authorList>
    </citation>
    <scope>NUCLEOTIDE SEQUENCE [LARGE SCALE GENOMIC DNA]</scope>
    <source>
        <strain evidence="5">ATCC BAA-34</strain>
    </source>
</reference>
<dbReference type="CDD" id="cd03801">
    <property type="entry name" value="GT4_PimA-like"/>
    <property type="match status" value="1"/>
</dbReference>